<gene>
    <name evidence="2" type="ORF">ATJ97_2020</name>
</gene>
<keyword evidence="1" id="KW-0812">Transmembrane</keyword>
<keyword evidence="1" id="KW-0472">Membrane</keyword>
<evidence type="ECO:0000313" key="3">
    <source>
        <dbReference type="Proteomes" id="UP000222106"/>
    </source>
</evidence>
<feature type="transmembrane region" description="Helical" evidence="1">
    <location>
        <begin position="221"/>
        <end position="241"/>
    </location>
</feature>
<reference evidence="2 3" key="1">
    <citation type="submission" date="2017-10" db="EMBL/GenBank/DDBJ databases">
        <title>Sequencing the genomes of 1000 actinobacteria strains.</title>
        <authorList>
            <person name="Klenk H.-P."/>
        </authorList>
    </citation>
    <scope>NUCLEOTIDE SEQUENCE [LARGE SCALE GENOMIC DNA]</scope>
    <source>
        <strain evidence="2 3">DSM 21838</strain>
    </source>
</reference>
<dbReference type="Pfam" id="PF14329">
    <property type="entry name" value="DUF4386"/>
    <property type="match status" value="1"/>
</dbReference>
<evidence type="ECO:0000313" key="2">
    <source>
        <dbReference type="EMBL" id="PFG39514.1"/>
    </source>
</evidence>
<accession>A0A2A9EKN7</accession>
<sequence>MSKSQAGDVGPRPTQVQTEVGEDRSLLRLGAVSIVVGLVLQFVMGLLHPSRADPNDSAAAFAEYARSDAWTAVHMGQFVGTLLIVIGLVAASRHLARQVDGAGAAAVVAGLAAVLVAAVFAVQMAVDGVALKGAVDTWVGAAEADRQAALLAAEAVRWTEKGLSAFFQLLNGVTLLMVGLAMVLGRLFPRWLGWVGVIAGLGELPGSVVVAYTGFSPTAALVLQPAAVLGAVYLIGTRWSCGAKDER</sequence>
<dbReference type="Proteomes" id="UP000222106">
    <property type="component" value="Unassembled WGS sequence"/>
</dbReference>
<evidence type="ECO:0000256" key="1">
    <source>
        <dbReference type="SAM" id="Phobius"/>
    </source>
</evidence>
<feature type="transmembrane region" description="Helical" evidence="1">
    <location>
        <begin position="26"/>
        <end position="49"/>
    </location>
</feature>
<keyword evidence="1" id="KW-1133">Transmembrane helix</keyword>
<organism evidence="2 3">
    <name type="scientific">Georgenia soli</name>
    <dbReference type="NCBI Taxonomy" id="638953"/>
    <lineage>
        <taxon>Bacteria</taxon>
        <taxon>Bacillati</taxon>
        <taxon>Actinomycetota</taxon>
        <taxon>Actinomycetes</taxon>
        <taxon>Micrococcales</taxon>
        <taxon>Bogoriellaceae</taxon>
        <taxon>Georgenia</taxon>
    </lineage>
</organism>
<feature type="transmembrane region" description="Helical" evidence="1">
    <location>
        <begin position="103"/>
        <end position="126"/>
    </location>
</feature>
<proteinExistence type="predicted"/>
<keyword evidence="3" id="KW-1185">Reference proteome</keyword>
<comment type="caution">
    <text evidence="2">The sequence shown here is derived from an EMBL/GenBank/DDBJ whole genome shotgun (WGS) entry which is preliminary data.</text>
</comment>
<feature type="transmembrane region" description="Helical" evidence="1">
    <location>
        <begin position="191"/>
        <end position="215"/>
    </location>
</feature>
<dbReference type="OrthoDB" id="8019199at2"/>
<dbReference type="InterPro" id="IPR025495">
    <property type="entry name" value="DUF4386"/>
</dbReference>
<dbReference type="RefSeq" id="WP_098483608.1">
    <property type="nucleotide sequence ID" value="NZ_PDJI01000004.1"/>
</dbReference>
<name>A0A2A9EKN7_9MICO</name>
<feature type="transmembrane region" description="Helical" evidence="1">
    <location>
        <begin position="165"/>
        <end position="184"/>
    </location>
</feature>
<feature type="transmembrane region" description="Helical" evidence="1">
    <location>
        <begin position="69"/>
        <end position="91"/>
    </location>
</feature>
<protein>
    <submittedName>
        <fullName evidence="2">Uncharacterized protein DUF4386</fullName>
    </submittedName>
</protein>
<dbReference type="EMBL" id="PDJI01000004">
    <property type="protein sequence ID" value="PFG39514.1"/>
    <property type="molecule type" value="Genomic_DNA"/>
</dbReference>
<dbReference type="AlphaFoldDB" id="A0A2A9EKN7"/>